<feature type="domain" description="J" evidence="9">
    <location>
        <begin position="46"/>
        <end position="116"/>
    </location>
</feature>
<evidence type="ECO:0000256" key="5">
    <source>
        <dbReference type="ARBA" id="ARBA00037847"/>
    </source>
</evidence>
<feature type="compositionally biased region" description="Gly residues" evidence="6">
    <location>
        <begin position="319"/>
        <end position="328"/>
    </location>
</feature>
<evidence type="ECO:0000313" key="10">
    <source>
        <dbReference type="EMBL" id="KAG0653988.1"/>
    </source>
</evidence>
<keyword evidence="1 7" id="KW-0812">Transmembrane</keyword>
<comment type="caution">
    <text evidence="10">The sequence shown here is derived from an EMBL/GenBank/DDBJ whole genome shotgun (WGS) entry which is preliminary data.</text>
</comment>
<gene>
    <name evidence="10" type="ORF">C6P46_002033</name>
</gene>
<dbReference type="Pfam" id="PF00226">
    <property type="entry name" value="DnaJ"/>
    <property type="match status" value="1"/>
</dbReference>
<comment type="subcellular location">
    <subcellularLocation>
        <location evidence="5">Endomembrane system</location>
        <topology evidence="5">Single-pass membrane protein</topology>
    </subcellularLocation>
</comment>
<dbReference type="SMART" id="SM00271">
    <property type="entry name" value="DnaJ"/>
    <property type="match status" value="1"/>
</dbReference>
<feature type="chain" id="PRO_5040107959" description="J domain-containing protein" evidence="8">
    <location>
        <begin position="23"/>
        <end position="348"/>
    </location>
</feature>
<accession>A0A9P6VT02</accession>
<evidence type="ECO:0000259" key="9">
    <source>
        <dbReference type="PROSITE" id="PS50076"/>
    </source>
</evidence>
<evidence type="ECO:0000256" key="4">
    <source>
        <dbReference type="ARBA" id="ARBA00023136"/>
    </source>
</evidence>
<dbReference type="CDD" id="cd06257">
    <property type="entry name" value="DnaJ"/>
    <property type="match status" value="1"/>
</dbReference>
<feature type="signal peptide" evidence="8">
    <location>
        <begin position="1"/>
        <end position="22"/>
    </location>
</feature>
<evidence type="ECO:0000256" key="1">
    <source>
        <dbReference type="ARBA" id="ARBA00022692"/>
    </source>
</evidence>
<keyword evidence="11" id="KW-1185">Reference proteome</keyword>
<dbReference type="AlphaFoldDB" id="A0A9P6VT02"/>
<feature type="transmembrane region" description="Helical" evidence="7">
    <location>
        <begin position="137"/>
        <end position="160"/>
    </location>
</feature>
<dbReference type="InterPro" id="IPR052606">
    <property type="entry name" value="DnaJ_domain_protein"/>
</dbReference>
<feature type="compositionally biased region" description="Low complexity" evidence="6">
    <location>
        <begin position="279"/>
        <end position="317"/>
    </location>
</feature>
<reference evidence="10 11" key="1">
    <citation type="submission" date="2020-11" db="EMBL/GenBank/DDBJ databases">
        <title>Kefir isolates.</title>
        <authorList>
            <person name="Marcisauskas S."/>
            <person name="Kim Y."/>
            <person name="Blasche S."/>
        </authorList>
    </citation>
    <scope>NUCLEOTIDE SEQUENCE [LARGE SCALE GENOMIC DNA]</scope>
    <source>
        <strain evidence="10 11">KR</strain>
    </source>
</reference>
<dbReference type="EMBL" id="PUHQ01000166">
    <property type="protein sequence ID" value="KAG0653988.1"/>
    <property type="molecule type" value="Genomic_DNA"/>
</dbReference>
<dbReference type="Gene3D" id="1.10.287.110">
    <property type="entry name" value="DnaJ domain"/>
    <property type="match status" value="1"/>
</dbReference>
<protein>
    <recommendedName>
        <fullName evidence="9">J domain-containing protein</fullName>
    </recommendedName>
</protein>
<organism evidence="10 11">
    <name type="scientific">Rhodotorula mucilaginosa</name>
    <name type="common">Yeast</name>
    <name type="synonym">Rhodotorula rubra</name>
    <dbReference type="NCBI Taxonomy" id="5537"/>
    <lineage>
        <taxon>Eukaryota</taxon>
        <taxon>Fungi</taxon>
        <taxon>Dikarya</taxon>
        <taxon>Basidiomycota</taxon>
        <taxon>Pucciniomycotina</taxon>
        <taxon>Microbotryomycetes</taxon>
        <taxon>Sporidiobolales</taxon>
        <taxon>Sporidiobolaceae</taxon>
        <taxon>Rhodotorula</taxon>
    </lineage>
</organism>
<keyword evidence="3 7" id="KW-1133">Transmembrane helix</keyword>
<evidence type="ECO:0000256" key="2">
    <source>
        <dbReference type="ARBA" id="ARBA00022729"/>
    </source>
</evidence>
<dbReference type="PRINTS" id="PR00625">
    <property type="entry name" value="JDOMAIN"/>
</dbReference>
<dbReference type="Proteomes" id="UP000777482">
    <property type="component" value="Unassembled WGS sequence"/>
</dbReference>
<evidence type="ECO:0000256" key="3">
    <source>
        <dbReference type="ARBA" id="ARBA00022989"/>
    </source>
</evidence>
<dbReference type="PROSITE" id="PS50076">
    <property type="entry name" value="DNAJ_2"/>
    <property type="match status" value="1"/>
</dbReference>
<evidence type="ECO:0000313" key="11">
    <source>
        <dbReference type="Proteomes" id="UP000777482"/>
    </source>
</evidence>
<keyword evidence="4 7" id="KW-0472">Membrane</keyword>
<dbReference type="PANTHER" id="PTHR44653:SF2">
    <property type="entry name" value="DNAJ HOMOLOG SUBFAMILY C MEMBER 1"/>
    <property type="match status" value="1"/>
</dbReference>
<dbReference type="InterPro" id="IPR001623">
    <property type="entry name" value="DnaJ_domain"/>
</dbReference>
<dbReference type="PANTHER" id="PTHR44653">
    <property type="entry name" value="DNAJ HOMOLOG SUBFAMILY C MEMBER 1"/>
    <property type="match status" value="1"/>
</dbReference>
<dbReference type="OrthoDB" id="413400at2759"/>
<dbReference type="SUPFAM" id="SSF46565">
    <property type="entry name" value="Chaperone J-domain"/>
    <property type="match status" value="1"/>
</dbReference>
<sequence>MRVFRLLAGAAVLAFAATPALAWTNEDHEIFDIVSALETAEGKGTTFYSFLNTTKSADEKAIAKAYRKRSLELQRCTHSPDKNPDDKKIQDRFARLGVIANILKDSEKRKRYDFFYDNGVPKWRGTGYYYSRYRPGLGAVLAGLTVFSCFIHYVFLYLTFRVSKMRIAQFRHQALEAAWGPTKKPLAGRKRLKVKTQEQGDAIGMPGVNSGRPIAAGTTIEMVVEGDKVFIVENRKENLLTEDLVAKPKVRDTWLPQMVMQRLGYSSPSSAATKRSAPNGRSGSNNDDDSTSSGGEDSSSAPGTGTSTPTTKVSKPKGPGKGVMGDGKVGGRRRKTVQARPASSGGKA</sequence>
<keyword evidence="2 8" id="KW-0732">Signal</keyword>
<evidence type="ECO:0000256" key="8">
    <source>
        <dbReference type="SAM" id="SignalP"/>
    </source>
</evidence>
<evidence type="ECO:0000256" key="6">
    <source>
        <dbReference type="SAM" id="MobiDB-lite"/>
    </source>
</evidence>
<dbReference type="GO" id="GO:0012505">
    <property type="term" value="C:endomembrane system"/>
    <property type="evidence" value="ECO:0007669"/>
    <property type="project" value="UniProtKB-SubCell"/>
</dbReference>
<dbReference type="InterPro" id="IPR036869">
    <property type="entry name" value="J_dom_sf"/>
</dbReference>
<proteinExistence type="predicted"/>
<evidence type="ECO:0000256" key="7">
    <source>
        <dbReference type="SAM" id="Phobius"/>
    </source>
</evidence>
<name>A0A9P6VT02_RHOMI</name>
<feature type="region of interest" description="Disordered" evidence="6">
    <location>
        <begin position="265"/>
        <end position="348"/>
    </location>
</feature>